<accession>A0A9X3TVH4</accession>
<dbReference type="RefSeq" id="WP_274942165.1">
    <property type="nucleotide sequence ID" value="NZ_JANWOI010000001.1"/>
</dbReference>
<reference evidence="1" key="2">
    <citation type="journal article" date="2023" name="Syst. Appl. Microbiol.">
        <title>Govania unica gen. nov., sp. nov., a rare biosphere bacterium that represents a novel family in the class Alphaproteobacteria.</title>
        <authorList>
            <person name="Vandamme P."/>
            <person name="Peeters C."/>
            <person name="Hettiarachchi A."/>
            <person name="Cnockaert M."/>
            <person name="Carlier A."/>
        </authorList>
    </citation>
    <scope>NUCLEOTIDE SEQUENCE</scope>
    <source>
        <strain evidence="1">LMG 31809</strain>
    </source>
</reference>
<name>A0A9X3TVH4_9PROT</name>
<evidence type="ECO:0000313" key="2">
    <source>
        <dbReference type="Proteomes" id="UP001141619"/>
    </source>
</evidence>
<organism evidence="1 2">
    <name type="scientific">Govanella unica</name>
    <dbReference type="NCBI Taxonomy" id="2975056"/>
    <lineage>
        <taxon>Bacteria</taxon>
        <taxon>Pseudomonadati</taxon>
        <taxon>Pseudomonadota</taxon>
        <taxon>Alphaproteobacteria</taxon>
        <taxon>Emcibacterales</taxon>
        <taxon>Govanellaceae</taxon>
        <taxon>Govanella</taxon>
    </lineage>
</organism>
<comment type="caution">
    <text evidence="1">The sequence shown here is derived from an EMBL/GenBank/DDBJ whole genome shotgun (WGS) entry which is preliminary data.</text>
</comment>
<proteinExistence type="predicted"/>
<keyword evidence="2" id="KW-1185">Reference proteome</keyword>
<evidence type="ECO:0000313" key="1">
    <source>
        <dbReference type="EMBL" id="MDA5192458.1"/>
    </source>
</evidence>
<dbReference type="AlphaFoldDB" id="A0A9X3TVH4"/>
<reference evidence="1" key="1">
    <citation type="submission" date="2022-08" db="EMBL/GenBank/DDBJ databases">
        <authorList>
            <person name="Vandamme P."/>
            <person name="Hettiarachchi A."/>
            <person name="Peeters C."/>
            <person name="Cnockaert M."/>
            <person name="Carlier A."/>
        </authorList>
    </citation>
    <scope>NUCLEOTIDE SEQUENCE</scope>
    <source>
        <strain evidence="1">LMG 31809</strain>
    </source>
</reference>
<dbReference type="Proteomes" id="UP001141619">
    <property type="component" value="Unassembled WGS sequence"/>
</dbReference>
<protein>
    <submittedName>
        <fullName evidence="1">DUF2783 domain-containing protein</fullName>
    </submittedName>
</protein>
<sequence length="67" mass="7164">MTASRPSELEDGVIETLFDHLSQAVDRAGPEGETLFLARLALLMAEQIGDPVRVSALIAAAEARIDD</sequence>
<dbReference type="EMBL" id="JANWOI010000001">
    <property type="protein sequence ID" value="MDA5192458.1"/>
    <property type="molecule type" value="Genomic_DNA"/>
</dbReference>
<gene>
    <name evidence="1" type="ORF">NYP16_00600</name>
</gene>